<keyword evidence="3" id="KW-0328">Glycosyltransferase</keyword>
<keyword evidence="5" id="KW-0333">Golgi apparatus</keyword>
<keyword evidence="3" id="KW-0808">Transferase</keyword>
<keyword evidence="6" id="KW-0472">Membrane</keyword>
<organism evidence="8 9">
    <name type="scientific">Lolium multiflorum</name>
    <name type="common">Italian ryegrass</name>
    <name type="synonym">Lolium perenne subsp. multiflorum</name>
    <dbReference type="NCBI Taxonomy" id="4521"/>
    <lineage>
        <taxon>Eukaryota</taxon>
        <taxon>Viridiplantae</taxon>
        <taxon>Streptophyta</taxon>
        <taxon>Embryophyta</taxon>
        <taxon>Tracheophyta</taxon>
        <taxon>Spermatophyta</taxon>
        <taxon>Magnoliopsida</taxon>
        <taxon>Liliopsida</taxon>
        <taxon>Poales</taxon>
        <taxon>Poaceae</taxon>
        <taxon>BOP clade</taxon>
        <taxon>Pooideae</taxon>
        <taxon>Poodae</taxon>
        <taxon>Poeae</taxon>
        <taxon>Poeae Chloroplast Group 2 (Poeae type)</taxon>
        <taxon>Loliodinae</taxon>
        <taxon>Loliinae</taxon>
        <taxon>Lolium</taxon>
    </lineage>
</organism>
<comment type="caution">
    <text evidence="8">The sequence shown here is derived from an EMBL/GenBank/DDBJ whole genome shotgun (WGS) entry which is preliminary data.</text>
</comment>
<dbReference type="GO" id="GO:0016757">
    <property type="term" value="F:glycosyltransferase activity"/>
    <property type="evidence" value="ECO:0007669"/>
    <property type="project" value="UniProtKB-KW"/>
</dbReference>
<evidence type="ECO:0000256" key="2">
    <source>
        <dbReference type="ARBA" id="ARBA00010271"/>
    </source>
</evidence>
<evidence type="ECO:0000256" key="5">
    <source>
        <dbReference type="ARBA" id="ARBA00023034"/>
    </source>
</evidence>
<proteinExistence type="inferred from homology"/>
<evidence type="ECO:0000256" key="3">
    <source>
        <dbReference type="ARBA" id="ARBA00022676"/>
    </source>
</evidence>
<evidence type="ECO:0000313" key="8">
    <source>
        <dbReference type="EMBL" id="KAK1603771.1"/>
    </source>
</evidence>
<evidence type="ECO:0000259" key="7">
    <source>
        <dbReference type="Pfam" id="PF03016"/>
    </source>
</evidence>
<evidence type="ECO:0000256" key="6">
    <source>
        <dbReference type="SAM" id="Phobius"/>
    </source>
</evidence>
<dbReference type="PANTHER" id="PTHR11062:SF255">
    <property type="entry name" value="XYLOGLUCAN GALACTOSYLTRANSFERASE GT17-RELATED"/>
    <property type="match status" value="1"/>
</dbReference>
<accession>A0AAD8VG18</accession>
<dbReference type="AlphaFoldDB" id="A0AAD8VG18"/>
<dbReference type="Proteomes" id="UP001231189">
    <property type="component" value="Unassembled WGS sequence"/>
</dbReference>
<dbReference type="InterPro" id="IPR004263">
    <property type="entry name" value="Exostosin"/>
</dbReference>
<keyword evidence="4" id="KW-0735">Signal-anchor</keyword>
<dbReference type="PANTHER" id="PTHR11062">
    <property type="entry name" value="EXOSTOSIN HEPARAN SULFATE GLYCOSYLTRANSFERASE -RELATED"/>
    <property type="match status" value="1"/>
</dbReference>
<evidence type="ECO:0000313" key="9">
    <source>
        <dbReference type="Proteomes" id="UP001231189"/>
    </source>
</evidence>
<gene>
    <name evidence="8" type="ORF">QYE76_027444</name>
</gene>
<protein>
    <recommendedName>
        <fullName evidence="7">Exostosin GT47 domain-containing protein</fullName>
    </recommendedName>
</protein>
<name>A0AAD8VG18_LOLMU</name>
<evidence type="ECO:0000256" key="1">
    <source>
        <dbReference type="ARBA" id="ARBA00004323"/>
    </source>
</evidence>
<feature type="domain" description="Exostosin GT47" evidence="7">
    <location>
        <begin position="74"/>
        <end position="406"/>
    </location>
</feature>
<dbReference type="Pfam" id="PF03016">
    <property type="entry name" value="Exostosin_GT47"/>
    <property type="match status" value="1"/>
</dbReference>
<keyword evidence="9" id="KW-1185">Reference proteome</keyword>
<comment type="similarity">
    <text evidence="2">Belongs to the glycosyltransferase 47 family.</text>
</comment>
<dbReference type="InterPro" id="IPR040911">
    <property type="entry name" value="Exostosin_GT47"/>
</dbReference>
<feature type="transmembrane region" description="Helical" evidence="6">
    <location>
        <begin position="27"/>
        <end position="45"/>
    </location>
</feature>
<keyword evidence="6" id="KW-1133">Transmembrane helix</keyword>
<dbReference type="EMBL" id="JAUUTY010000007">
    <property type="protein sequence ID" value="KAK1603771.1"/>
    <property type="molecule type" value="Genomic_DNA"/>
</dbReference>
<comment type="subcellular location">
    <subcellularLocation>
        <location evidence="1">Golgi apparatus membrane</location>
        <topology evidence="1">Single-pass type II membrane protein</topology>
    </subcellularLocation>
</comment>
<dbReference type="GO" id="GO:0000139">
    <property type="term" value="C:Golgi membrane"/>
    <property type="evidence" value="ECO:0007669"/>
    <property type="project" value="UniProtKB-SubCell"/>
</dbReference>
<sequence>MESGAPKDRHSVGQGSGGVSLLRPPRIFCLTMLSIVFWALIFYFISTMQGDMASLLPKPSAFSLPPFRFGRDRCVGRYIYMYDLPPRFNADIARECSKFAAGVDMCKYTANEGFGPPLPPGDCLPEKGAYHTDQYVLELIYHSRMRRYECLTTDPSIAAAVYVPFYAGFDAALNLWRSNLSARDALPRDMVEWLVRRPEWRAMGGHDHFLVAGRGTWDFVRGEGGGWGSAFMTYPAVRNMTVLTIEASPWLGNDFGVPFPSHFHPSSDDDVLRWQDRMRRQERRWLWGFAGGSRPDSKRTVRAQIIEQCGYSSSCKMFASTTGVHNSPNGIMGLLESAEFCIEPCGDSYTRKSTFDAILAGCIPVFFHPISAYTQYTWYLPRDYRSYSVFIPQDDVAKRNASIEETLRKIPPAKVARMREEVIRLIPRVMYRDPAAMGVTFKDAFDVAVDAVIDRVAKRRRAAAEGHEYQDSVDGQHSWKYDLFEPGHKDIGPHEFDPYI</sequence>
<keyword evidence="6" id="KW-0812">Transmembrane</keyword>
<evidence type="ECO:0000256" key="4">
    <source>
        <dbReference type="ARBA" id="ARBA00022968"/>
    </source>
</evidence>
<reference evidence="8" key="1">
    <citation type="submission" date="2023-07" db="EMBL/GenBank/DDBJ databases">
        <title>A chromosome-level genome assembly of Lolium multiflorum.</title>
        <authorList>
            <person name="Chen Y."/>
            <person name="Copetti D."/>
            <person name="Kolliker R."/>
            <person name="Studer B."/>
        </authorList>
    </citation>
    <scope>NUCLEOTIDE SEQUENCE</scope>
    <source>
        <strain evidence="8">02402/16</strain>
        <tissue evidence="8">Leaf</tissue>
    </source>
</reference>